<dbReference type="InterPro" id="IPR029063">
    <property type="entry name" value="SAM-dependent_MTases_sf"/>
</dbReference>
<evidence type="ECO:0000313" key="2">
    <source>
        <dbReference type="Proteomes" id="UP001165060"/>
    </source>
</evidence>
<reference evidence="1 2" key="1">
    <citation type="journal article" date="2023" name="Commun. Biol.">
        <title>Genome analysis of Parmales, the sister group of diatoms, reveals the evolutionary specialization of diatoms from phago-mixotrophs to photoautotrophs.</title>
        <authorList>
            <person name="Ban H."/>
            <person name="Sato S."/>
            <person name="Yoshikawa S."/>
            <person name="Yamada K."/>
            <person name="Nakamura Y."/>
            <person name="Ichinomiya M."/>
            <person name="Sato N."/>
            <person name="Blanc-Mathieu R."/>
            <person name="Endo H."/>
            <person name="Kuwata A."/>
            <person name="Ogata H."/>
        </authorList>
    </citation>
    <scope>NUCLEOTIDE SEQUENCE [LARGE SCALE GENOMIC DNA]</scope>
</reference>
<dbReference type="PANTHER" id="PTHR36971:SF1">
    <property type="entry name" value="METHYLTRANSFERASE DOMAIN-CONTAINING PROTEIN"/>
    <property type="match status" value="1"/>
</dbReference>
<dbReference type="Gene3D" id="3.40.50.150">
    <property type="entry name" value="Vaccinia Virus protein VP39"/>
    <property type="match status" value="1"/>
</dbReference>
<comment type="caution">
    <text evidence="1">The sequence shown here is derived from an EMBL/GenBank/DDBJ whole genome shotgun (WGS) entry which is preliminary data.</text>
</comment>
<name>A0ABQ6N6T8_9STRA</name>
<sequence length="170" mass="17919">MPPAARVLEVAGGKGDLSLALTLAGYDVTLVDPQHKGISGRHRKRLKKAGRAPFGVVREFFDASSSARIVAAARPDLVVALHPDECTEEVVDAALAASLPFAVVPCCVFSRLFAGRRLPSTGERVRTHGQLCEFLAAKAVGTERAVLGFAGKPDVVFHRGGAVMCTAIDD</sequence>
<evidence type="ECO:0000313" key="1">
    <source>
        <dbReference type="EMBL" id="GMI41503.1"/>
    </source>
</evidence>
<dbReference type="Proteomes" id="UP001165060">
    <property type="component" value="Unassembled WGS sequence"/>
</dbReference>
<dbReference type="PANTHER" id="PTHR36971">
    <property type="entry name" value="UNNAMED PRODUCT"/>
    <property type="match status" value="1"/>
</dbReference>
<proteinExistence type="predicted"/>
<accession>A0ABQ6N6T8</accession>
<gene>
    <name evidence="1" type="ORF">TeGR_g1037</name>
</gene>
<keyword evidence="2" id="KW-1185">Reference proteome</keyword>
<organism evidence="1 2">
    <name type="scientific">Tetraparma gracilis</name>
    <dbReference type="NCBI Taxonomy" id="2962635"/>
    <lineage>
        <taxon>Eukaryota</taxon>
        <taxon>Sar</taxon>
        <taxon>Stramenopiles</taxon>
        <taxon>Ochrophyta</taxon>
        <taxon>Bolidophyceae</taxon>
        <taxon>Parmales</taxon>
        <taxon>Triparmaceae</taxon>
        <taxon>Tetraparma</taxon>
    </lineage>
</organism>
<dbReference type="SUPFAM" id="SSF53335">
    <property type="entry name" value="S-adenosyl-L-methionine-dependent methyltransferases"/>
    <property type="match status" value="1"/>
</dbReference>
<evidence type="ECO:0008006" key="3">
    <source>
        <dbReference type="Google" id="ProtNLM"/>
    </source>
</evidence>
<dbReference type="EMBL" id="BRYB01002223">
    <property type="protein sequence ID" value="GMI41503.1"/>
    <property type="molecule type" value="Genomic_DNA"/>
</dbReference>
<protein>
    <recommendedName>
        <fullName evidence="3">Methyltransferase domain-containing protein</fullName>
    </recommendedName>
</protein>